<proteinExistence type="predicted"/>
<comment type="caution">
    <text evidence="3">The sequence shown here is derived from an EMBL/GenBank/DDBJ whole genome shotgun (WGS) entry which is preliminary data.</text>
</comment>
<feature type="transmembrane region" description="Helical" evidence="2">
    <location>
        <begin position="192"/>
        <end position="211"/>
    </location>
</feature>
<evidence type="ECO:0000313" key="3">
    <source>
        <dbReference type="EMBL" id="MBP2371534.1"/>
    </source>
</evidence>
<protein>
    <submittedName>
        <fullName evidence="3">Uncharacterized protein</fullName>
    </submittedName>
</protein>
<dbReference type="EMBL" id="JAGINU010000003">
    <property type="protein sequence ID" value="MBP2371534.1"/>
    <property type="molecule type" value="Genomic_DNA"/>
</dbReference>
<reference evidence="3 4" key="1">
    <citation type="submission" date="2021-03" db="EMBL/GenBank/DDBJ databases">
        <title>Sequencing the genomes of 1000 actinobacteria strains.</title>
        <authorList>
            <person name="Klenk H.-P."/>
        </authorList>
    </citation>
    <scope>NUCLEOTIDE SEQUENCE [LARGE SCALE GENOMIC DNA]</scope>
    <source>
        <strain evidence="3 4">DSM 45256</strain>
    </source>
</reference>
<sequence>MTTTSDGTRTRDSSAPSPGALGAWLHPTAPRTAAQESPAATAGVIALPGTGSQSAADSVWHDENVGEESTPGAALAGPEQRVEQRLDRKRVRLAYRRGVAELERDPAWLDRLSWWERRREAAAARRVRGAQRRQLLAGARSGQQLARVEQRAEARLTAAEVRDRIWHRRALSRRHRILDPASRLAAIHRTNVVASVVLQMVALAGIVWTSVGVHDALVGPGGSPLAYLVEPIFSLPLLVFMAVTALAAQWGHVFPAPAQRRQVFAIETGLFAVTVALNTFPVLPGVGRWQGATVLLAHLVPPGLILVALVGQLVVSGFLSKLLVDAYVEATETGSSRLDLDTLNVVRMVARVQSAVTAGDLETWADTGLPSVSAIARYFTCEKRKAQAVHDALTELATPATAEHGRTRRIAEGGAR</sequence>
<keyword evidence="4" id="KW-1185">Reference proteome</keyword>
<dbReference type="Proteomes" id="UP001519295">
    <property type="component" value="Unassembled WGS sequence"/>
</dbReference>
<accession>A0ABS4W5P8</accession>
<evidence type="ECO:0000313" key="4">
    <source>
        <dbReference type="Proteomes" id="UP001519295"/>
    </source>
</evidence>
<feature type="transmembrane region" description="Helical" evidence="2">
    <location>
        <begin position="263"/>
        <end position="283"/>
    </location>
</feature>
<feature type="transmembrane region" description="Helical" evidence="2">
    <location>
        <begin position="231"/>
        <end position="251"/>
    </location>
</feature>
<keyword evidence="2" id="KW-0812">Transmembrane</keyword>
<evidence type="ECO:0000256" key="2">
    <source>
        <dbReference type="SAM" id="Phobius"/>
    </source>
</evidence>
<feature type="region of interest" description="Disordered" evidence="1">
    <location>
        <begin position="1"/>
        <end position="81"/>
    </location>
</feature>
<feature type="transmembrane region" description="Helical" evidence="2">
    <location>
        <begin position="295"/>
        <end position="315"/>
    </location>
</feature>
<organism evidence="3 4">
    <name type="scientific">Pseudonocardia parietis</name>
    <dbReference type="NCBI Taxonomy" id="570936"/>
    <lineage>
        <taxon>Bacteria</taxon>
        <taxon>Bacillati</taxon>
        <taxon>Actinomycetota</taxon>
        <taxon>Actinomycetes</taxon>
        <taxon>Pseudonocardiales</taxon>
        <taxon>Pseudonocardiaceae</taxon>
        <taxon>Pseudonocardia</taxon>
    </lineage>
</organism>
<dbReference type="RefSeq" id="WP_210036683.1">
    <property type="nucleotide sequence ID" value="NZ_JAGINU010000003.1"/>
</dbReference>
<keyword evidence="2" id="KW-0472">Membrane</keyword>
<gene>
    <name evidence="3" type="ORF">JOF36_007307</name>
</gene>
<name>A0ABS4W5P8_9PSEU</name>
<evidence type="ECO:0000256" key="1">
    <source>
        <dbReference type="SAM" id="MobiDB-lite"/>
    </source>
</evidence>
<keyword evidence="2" id="KW-1133">Transmembrane helix</keyword>